<dbReference type="Gene3D" id="2.60.40.150">
    <property type="entry name" value="C2 domain"/>
    <property type="match status" value="1"/>
</dbReference>
<keyword evidence="1" id="KW-0343">GTPase activation</keyword>
<proteinExistence type="predicted"/>
<dbReference type="AlphaFoldDB" id="A0A8C3UIB3"/>
<dbReference type="PROSITE" id="PS50004">
    <property type="entry name" value="C2"/>
    <property type="match status" value="1"/>
</dbReference>
<feature type="domain" description="Ras-GAP" evidence="4">
    <location>
        <begin position="435"/>
        <end position="627"/>
    </location>
</feature>
<reference evidence="5" key="2">
    <citation type="submission" date="2025-08" db="UniProtKB">
        <authorList>
            <consortium name="Ensembl"/>
        </authorList>
    </citation>
    <scope>IDENTIFICATION</scope>
</reference>
<reference evidence="5" key="3">
    <citation type="submission" date="2025-09" db="UniProtKB">
        <authorList>
            <consortium name="Ensembl"/>
        </authorList>
    </citation>
    <scope>IDENTIFICATION</scope>
</reference>
<sequence length="1128" mass="120573">MSPHCPLSVPVTLSVPSVSPQCPLTIPWFSLCPLSVPWSPLHVPVTLSVPWCPLVSPHSPLSIPSVSPSLSPQCPVTLSVPSLPSGVPSVFPECPLVSPGVPSLLPCCHPRCPLSIPSVSPSLSPAVPSVSPQCPCHPQRPLTVLWCSLNISSVSPGVPWCFLVSPHCPLSVPTVPTVPSVSPLSPAVPSIFPMSPHCPTVPSLSPPCPQCPQCPHCPLSVPTVPSLSPQCPLSVPTVPSVSPLSPLSPHRSFGCSSLAERDRWIEELRRAARPDKDNCERQELALTLWVYEGRDLPPRRRLRCHLQLDGATFARTTAKPAGADGQLFWGELFQLAALPPARALTVALCRDDHPGQPLATVTVPLAELAAARQPLERWYTLGGAGGERAPAVRLRGRYREVRVLPIVRYKELAEFITFHYRELCGRLEPAIAVRHKEELAGALVRVLQSTGKAKSFLIDLGMAELDRFDDHEALIFRENTLATKAIDEYMKLVGAKYLQDTLGEVVAQLCSSEESSEVDPSRCSGLELPEHRQHLRQVCEETLRRITDGSESFPAELAEVFAAWRGECAARGKAAIGQRLVSASLFLRFLCPAIMSPSLFGLVQEYPGEATARTLTLVAKVIQNLANFTTFGEKEPYMTFMNDFLEHNWATMTEFLAAVATPEASVHMATYDGSVDLALELATLHLLLCDIFSSLDQATQEELEPLPTILRAIREGTPVPVSWTPVPLSPCPLRSLTLYPSVPLSLCPLVPLTPVPLSPYPFVPLSLCPPSLSPVPLSPCPCPFVHLSPVPVPIPVPVPCPLYPFVPVSPVPLSLCPLSPCPCPFVHLSPVPRPCPCPPVPVPLSPCPCPPVPVPLSLSLSLSPCSCPLSPVPVPLSLCPSVLYPCPSVPCPLSLCPPVPLSLYPFVPCPSVPLSLCPPVLCPFVPLSICPLSLSLSPCPLSLSPVPAPYPLFPSPYPFVPLSPCPPVPLSPCPFVPCPRPCPPSAPPPPKPGFVPPRDLLKRGPLIKSQSLTSVRRVRGEGTATATATATATDPSPEPEPSPEPSSVPIPAPNRQRRHVQRTQSVPAQPKTPRGQNRGDRDGHATQGTARGGTGTEVNGDGPVRTGGTGVGQGGELVALVWGQKGPR</sequence>
<feature type="domain" description="C2" evidence="3">
    <location>
        <begin position="264"/>
        <end position="379"/>
    </location>
</feature>
<dbReference type="InterPro" id="IPR023152">
    <property type="entry name" value="RasGAP_CS"/>
</dbReference>
<feature type="region of interest" description="Disordered" evidence="2">
    <location>
        <begin position="989"/>
        <end position="1128"/>
    </location>
</feature>
<organism evidence="5 6">
    <name type="scientific">Catharus ustulatus</name>
    <name type="common">Russet-backed thrush</name>
    <name type="synonym">Hylocichla ustulatus</name>
    <dbReference type="NCBI Taxonomy" id="91951"/>
    <lineage>
        <taxon>Eukaryota</taxon>
        <taxon>Metazoa</taxon>
        <taxon>Chordata</taxon>
        <taxon>Craniata</taxon>
        <taxon>Vertebrata</taxon>
        <taxon>Euteleostomi</taxon>
        <taxon>Archelosauria</taxon>
        <taxon>Archosauria</taxon>
        <taxon>Dinosauria</taxon>
        <taxon>Saurischia</taxon>
        <taxon>Theropoda</taxon>
        <taxon>Coelurosauria</taxon>
        <taxon>Aves</taxon>
        <taxon>Neognathae</taxon>
        <taxon>Neoaves</taxon>
        <taxon>Telluraves</taxon>
        <taxon>Australaves</taxon>
        <taxon>Passeriformes</taxon>
        <taxon>Turdidae</taxon>
        <taxon>Catharus</taxon>
    </lineage>
</organism>
<dbReference type="Gene3D" id="1.10.506.10">
    <property type="entry name" value="GTPase Activation - p120gap, domain 1"/>
    <property type="match status" value="2"/>
</dbReference>
<dbReference type="PROSITE" id="PS50018">
    <property type="entry name" value="RAS_GTPASE_ACTIV_2"/>
    <property type="match status" value="1"/>
</dbReference>
<dbReference type="InterPro" id="IPR035892">
    <property type="entry name" value="C2_domain_sf"/>
</dbReference>
<dbReference type="CDD" id="cd05136">
    <property type="entry name" value="RasGAP_DAB2IP"/>
    <property type="match status" value="1"/>
</dbReference>
<dbReference type="PROSITE" id="PS00509">
    <property type="entry name" value="RAS_GTPASE_ACTIV_1"/>
    <property type="match status" value="1"/>
</dbReference>
<evidence type="ECO:0000313" key="5">
    <source>
        <dbReference type="Ensembl" id="ENSCUSP00005013779.1"/>
    </source>
</evidence>
<dbReference type="GO" id="GO:0005096">
    <property type="term" value="F:GTPase activator activity"/>
    <property type="evidence" value="ECO:0007669"/>
    <property type="project" value="UniProtKB-KW"/>
</dbReference>
<accession>A0A8C3UIB3</accession>
<evidence type="ECO:0000259" key="3">
    <source>
        <dbReference type="PROSITE" id="PS50004"/>
    </source>
</evidence>
<dbReference type="SUPFAM" id="SSF49562">
    <property type="entry name" value="C2 domain (Calcium/lipid-binding domain, CaLB)"/>
    <property type="match status" value="1"/>
</dbReference>
<dbReference type="SUPFAM" id="SSF48350">
    <property type="entry name" value="GTPase activation domain, GAP"/>
    <property type="match status" value="1"/>
</dbReference>
<feature type="compositionally biased region" description="Gly residues" evidence="2">
    <location>
        <begin position="1105"/>
        <end position="1115"/>
    </location>
</feature>
<dbReference type="InterPro" id="IPR039360">
    <property type="entry name" value="Ras_GTPase"/>
</dbReference>
<dbReference type="Proteomes" id="UP000694563">
    <property type="component" value="Chromosome 33"/>
</dbReference>
<dbReference type="Ensembl" id="ENSCUST00005014325.1">
    <property type="protein sequence ID" value="ENSCUSP00005013779.1"/>
    <property type="gene ID" value="ENSCUSG00005008864.1"/>
</dbReference>
<dbReference type="Pfam" id="PF00616">
    <property type="entry name" value="RasGAP"/>
    <property type="match status" value="2"/>
</dbReference>
<evidence type="ECO:0000313" key="6">
    <source>
        <dbReference type="Proteomes" id="UP000694563"/>
    </source>
</evidence>
<protein>
    <submittedName>
        <fullName evidence="5">RAS protein activator like 3</fullName>
    </submittedName>
</protein>
<feature type="compositionally biased region" description="Low complexity" evidence="2">
    <location>
        <begin position="1021"/>
        <end position="1035"/>
    </location>
</feature>
<name>A0A8C3UIB3_CATUS</name>
<reference evidence="5" key="1">
    <citation type="submission" date="2020-10" db="EMBL/GenBank/DDBJ databases">
        <title>Catharus ustulatus (Swainson's thrush) genome, bCatUst1, primary haplotype v2.</title>
        <authorList>
            <person name="Delmore K."/>
            <person name="Vafadar M."/>
            <person name="Formenti G."/>
            <person name="Chow W."/>
            <person name="Pelan S."/>
            <person name="Howe K."/>
            <person name="Rhie A."/>
            <person name="Mountcastle J."/>
            <person name="Haase B."/>
            <person name="Fedrigo O."/>
            <person name="Jarvis E.D."/>
        </authorList>
    </citation>
    <scope>NUCLEOTIDE SEQUENCE [LARGE SCALE GENOMIC DNA]</scope>
</reference>
<dbReference type="SMART" id="SM00323">
    <property type="entry name" value="RasGAP"/>
    <property type="match status" value="1"/>
</dbReference>
<feature type="compositionally biased region" description="Pro residues" evidence="2">
    <location>
        <begin position="1036"/>
        <end position="1052"/>
    </location>
</feature>
<dbReference type="PANTHER" id="PTHR10194:SF96">
    <property type="entry name" value="RAS PROTEIN ACTIVATOR LIKE-3"/>
    <property type="match status" value="1"/>
</dbReference>
<dbReference type="InterPro" id="IPR001936">
    <property type="entry name" value="RasGAP_dom"/>
</dbReference>
<evidence type="ECO:0000256" key="1">
    <source>
        <dbReference type="ARBA" id="ARBA00022468"/>
    </source>
</evidence>
<dbReference type="InterPro" id="IPR008936">
    <property type="entry name" value="Rho_GTPase_activation_prot"/>
</dbReference>
<keyword evidence="6" id="KW-1185">Reference proteome</keyword>
<evidence type="ECO:0000256" key="2">
    <source>
        <dbReference type="SAM" id="MobiDB-lite"/>
    </source>
</evidence>
<dbReference type="PANTHER" id="PTHR10194">
    <property type="entry name" value="RAS GTPASE-ACTIVATING PROTEINS"/>
    <property type="match status" value="1"/>
</dbReference>
<dbReference type="InterPro" id="IPR000008">
    <property type="entry name" value="C2_dom"/>
</dbReference>
<evidence type="ECO:0000259" key="4">
    <source>
        <dbReference type="PROSITE" id="PS50018"/>
    </source>
</evidence>